<proteinExistence type="predicted"/>
<dbReference type="AlphaFoldDB" id="A0A0M4T2A8"/>
<evidence type="ECO:0000259" key="1">
    <source>
        <dbReference type="Pfam" id="PF06251"/>
    </source>
</evidence>
<dbReference type="Proteomes" id="UP000059847">
    <property type="component" value="Chromosome"/>
</dbReference>
<dbReference type="KEGG" id="pur:AOC03_06155"/>
<dbReference type="Pfam" id="PF06082">
    <property type="entry name" value="YjbH"/>
    <property type="match status" value="1"/>
</dbReference>
<reference evidence="2 3" key="1">
    <citation type="submission" date="2015-09" db="EMBL/GenBank/DDBJ databases">
        <title>Complete genome of Psychrobacter urativorans R10.10B.</title>
        <authorList>
            <person name="See-Too W.S."/>
            <person name="Chan K.G."/>
        </authorList>
    </citation>
    <scope>NUCLEOTIDE SEQUENCE [LARGE SCALE GENOMIC DNA]</scope>
    <source>
        <strain evidence="2 3">R10.10B</strain>
    </source>
</reference>
<feature type="domain" description="Capsule biosynthesis GfcC-like C-terminal" evidence="1">
    <location>
        <begin position="16"/>
        <end position="86"/>
    </location>
</feature>
<evidence type="ECO:0000313" key="3">
    <source>
        <dbReference type="Proteomes" id="UP000059847"/>
    </source>
</evidence>
<dbReference type="Pfam" id="PF06251">
    <property type="entry name" value="Caps_syn_GfcC_C"/>
    <property type="match status" value="1"/>
</dbReference>
<accession>A0A0M4T2A8</accession>
<dbReference type="InterPro" id="IPR010425">
    <property type="entry name" value="Caps_synth_GfcC-like_C"/>
</dbReference>
<dbReference type="STRING" id="45610.AOC03_06155"/>
<protein>
    <recommendedName>
        <fullName evidence="1">Capsule biosynthesis GfcC-like C-terminal domain-containing protein</fullName>
    </recommendedName>
</protein>
<gene>
    <name evidence="2" type="ORF">AOC03_06155</name>
</gene>
<evidence type="ECO:0000313" key="2">
    <source>
        <dbReference type="EMBL" id="ALF59665.1"/>
    </source>
</evidence>
<dbReference type="InterPro" id="IPR010344">
    <property type="entry name" value="YbjH"/>
</dbReference>
<organism evidence="2 3">
    <name type="scientific">Psychrobacter urativorans</name>
    <dbReference type="NCBI Taxonomy" id="45610"/>
    <lineage>
        <taxon>Bacteria</taxon>
        <taxon>Pseudomonadati</taxon>
        <taxon>Pseudomonadota</taxon>
        <taxon>Gammaproteobacteria</taxon>
        <taxon>Moraxellales</taxon>
        <taxon>Moraxellaceae</taxon>
        <taxon>Psychrobacter</taxon>
    </lineage>
</organism>
<sequence length="817" mass="91080">MTVLFDDTKACRVEHQIGVSAKDYVKECERKFNKNSVADELYLISPDGSIERLTLAKWNAQQQKTPSVGSWLWVPSTINKWPSNLAKAVAEFIGTQGIDLLLPLQQNEKPLTVSQADAEKSRDLPVSPSDWGVTGLLQTPTARMQKSGNLTAHVAHVDPYTQYNIVLQPFDRVEAAVRYTNINDVSYGAVSPDQDLKDKSLDIKLKLLNESKWVPQLAVGWRDPAGTSLFGGEYLVANKRYGDFDFSLGMGWGYLGARGNLKNPLSLIDDRFDERVADKSGLGGEISPKSWFTGKTSLFGGVQWHSPYEPLTVKIEYDGNDYKSEPASNENKNPKDFPINIGVTWQDIDKGVALSAGLERGDTMMLGLTLQGDLSKLGKVKPKAQQVQNLQTMPKTSYSGLKYKVDFGEDKDANLSKNAPLLNAFSQATGWRAIDLSLDNGHAYLNVEDYNGVFIKERLKHGMEILRQGLPTDTRSIKIQISRYGETVGVFNIDPKIWNEQYLQLQPPSQRIEQPVTITSVSQSYQPLAQEMIAHVEKPKGSITFSPSISQSIGGPDGYLYGVFANANADYRLWKGSWISGDAQVRLASNYDKFSYTANSNLPRVRTNIGEYITTSRVLLPNLQVNQFKSFGDNWYGLAYAGYLESMFAGVGAEVLYRQPNKTWAIGADINRVRQRDFDQHFGLRDYEVSTGHVSLYWDMPIYDVDMKLSAGQYLAGDKGVTLDLSRTFNNGVKMGGWLTKTDASAEEFGEGSMDKGIYVSIPFDSLFNQWSSGTAKLLYQPLIRDGGAKLNRSYDLYNLTSPLNNSTLETRNPLEY</sequence>
<dbReference type="EMBL" id="CP012678">
    <property type="protein sequence ID" value="ALF59665.1"/>
    <property type="molecule type" value="Genomic_DNA"/>
</dbReference>
<dbReference type="RefSeq" id="WP_062534242.1">
    <property type="nucleotide sequence ID" value="NZ_CP012678.1"/>
</dbReference>
<name>A0A0M4T2A8_9GAMM</name>
<dbReference type="Gene3D" id="3.10.560.10">
    <property type="entry name" value="Outer membrane lipoprotein wza domain like"/>
    <property type="match status" value="1"/>
</dbReference>
<keyword evidence="3" id="KW-1185">Reference proteome</keyword>